<dbReference type="SUPFAM" id="SSF55729">
    <property type="entry name" value="Acyl-CoA N-acyltransferases (Nat)"/>
    <property type="match status" value="1"/>
</dbReference>
<comment type="similarity">
    <text evidence="4">Belongs to the acetyltransferase family. AANAT subfamily.</text>
</comment>
<evidence type="ECO:0000256" key="1">
    <source>
        <dbReference type="ARBA" id="ARBA00022679"/>
    </source>
</evidence>
<dbReference type="CDD" id="cd04301">
    <property type="entry name" value="NAT_SF"/>
    <property type="match status" value="1"/>
</dbReference>
<proteinExistence type="inferred from homology"/>
<comment type="catalytic activity">
    <reaction evidence="8">
        <text>serotonin + (5Z,8Z,11Z,14Z)-eicosatetraenoyl-CoA = N-[(5Z,8Z,11Z,14Z)-eicosatetraenoyl]-serotonin + CoA + H(+)</text>
        <dbReference type="Rhea" id="RHEA:51396"/>
        <dbReference type="ChEBI" id="CHEBI:15378"/>
        <dbReference type="ChEBI" id="CHEBI:57287"/>
        <dbReference type="ChEBI" id="CHEBI:57368"/>
        <dbReference type="ChEBI" id="CHEBI:132255"/>
        <dbReference type="ChEBI" id="CHEBI:350546"/>
    </reaction>
    <physiologicalReaction direction="left-to-right" evidence="8">
        <dbReference type="Rhea" id="RHEA:51397"/>
    </physiologicalReaction>
</comment>
<name>A0AAE1FQQ4_PETCI</name>
<dbReference type="FunFam" id="3.40.630.30:FF:000046">
    <property type="entry name" value="Dopamine N-acetyltransferase"/>
    <property type="match status" value="1"/>
</dbReference>
<dbReference type="PANTHER" id="PTHR20905">
    <property type="entry name" value="N-ACETYLTRANSFERASE-RELATED"/>
    <property type="match status" value="1"/>
</dbReference>
<evidence type="ECO:0000256" key="12">
    <source>
        <dbReference type="ARBA" id="ARBA00052335"/>
    </source>
</evidence>
<dbReference type="AlphaFoldDB" id="A0AAE1FQQ4"/>
<comment type="catalytic activity">
    <reaction evidence="13">
        <text>serotonin + acetyl-CoA = N-acetylserotonin + CoA + H(+)</text>
        <dbReference type="Rhea" id="RHEA:25217"/>
        <dbReference type="ChEBI" id="CHEBI:15378"/>
        <dbReference type="ChEBI" id="CHEBI:17697"/>
        <dbReference type="ChEBI" id="CHEBI:57287"/>
        <dbReference type="ChEBI" id="CHEBI:57288"/>
        <dbReference type="ChEBI" id="CHEBI:350546"/>
        <dbReference type="EC" id="2.3.1.87"/>
    </reaction>
    <physiologicalReaction direction="left-to-right" evidence="13">
        <dbReference type="Rhea" id="RHEA:25218"/>
    </physiologicalReaction>
</comment>
<feature type="region of interest" description="Disordered" evidence="14">
    <location>
        <begin position="301"/>
        <end position="321"/>
    </location>
</feature>
<evidence type="ECO:0000256" key="14">
    <source>
        <dbReference type="SAM" id="MobiDB-lite"/>
    </source>
</evidence>
<comment type="catalytic activity">
    <reaction evidence="7">
        <text>serotonin + octadecanoyl-CoA = N-octadecanoyl-serotonin + CoA + H(+)</text>
        <dbReference type="Rhea" id="RHEA:51400"/>
        <dbReference type="ChEBI" id="CHEBI:15378"/>
        <dbReference type="ChEBI" id="CHEBI:57287"/>
        <dbReference type="ChEBI" id="CHEBI:57394"/>
        <dbReference type="ChEBI" id="CHEBI:134065"/>
        <dbReference type="ChEBI" id="CHEBI:350546"/>
    </reaction>
    <physiologicalReaction direction="left-to-right" evidence="7">
        <dbReference type="Rhea" id="RHEA:51401"/>
    </physiologicalReaction>
</comment>
<keyword evidence="16" id="KW-1185">Reference proteome</keyword>
<comment type="catalytic activity">
    <reaction evidence="6">
        <text>dopamine + (9Z)-octadecenoyl-CoA = N-(9Z-octadecanoyl)-dopamine + CoA + H(+)</text>
        <dbReference type="Rhea" id="RHEA:51380"/>
        <dbReference type="ChEBI" id="CHEBI:15378"/>
        <dbReference type="ChEBI" id="CHEBI:31883"/>
        <dbReference type="ChEBI" id="CHEBI:57287"/>
        <dbReference type="ChEBI" id="CHEBI:57387"/>
        <dbReference type="ChEBI" id="CHEBI:59905"/>
    </reaction>
    <physiologicalReaction direction="left-to-right" evidence="6">
        <dbReference type="Rhea" id="RHEA:51381"/>
    </physiologicalReaction>
</comment>
<dbReference type="EMBL" id="JAWQEG010001580">
    <property type="protein sequence ID" value="KAK3878179.1"/>
    <property type="molecule type" value="Genomic_DNA"/>
</dbReference>
<organism evidence="15 16">
    <name type="scientific">Petrolisthes cinctipes</name>
    <name type="common">Flat porcelain crab</name>
    <dbReference type="NCBI Taxonomy" id="88211"/>
    <lineage>
        <taxon>Eukaryota</taxon>
        <taxon>Metazoa</taxon>
        <taxon>Ecdysozoa</taxon>
        <taxon>Arthropoda</taxon>
        <taxon>Crustacea</taxon>
        <taxon>Multicrustacea</taxon>
        <taxon>Malacostraca</taxon>
        <taxon>Eumalacostraca</taxon>
        <taxon>Eucarida</taxon>
        <taxon>Decapoda</taxon>
        <taxon>Pleocyemata</taxon>
        <taxon>Anomura</taxon>
        <taxon>Galatheoidea</taxon>
        <taxon>Porcellanidae</taxon>
        <taxon>Petrolisthes</taxon>
    </lineage>
</organism>
<evidence type="ECO:0000256" key="11">
    <source>
        <dbReference type="ARBA" id="ARBA00052178"/>
    </source>
</evidence>
<evidence type="ECO:0000256" key="8">
    <source>
        <dbReference type="ARBA" id="ARBA00051284"/>
    </source>
</evidence>
<comment type="pathway">
    <text evidence="3">Aromatic compound metabolism; melatonin biosynthesis; melatonin from serotonin: step 1/2.</text>
</comment>
<dbReference type="GO" id="GO:0004059">
    <property type="term" value="F:aralkylamine N-acetyltransferase activity"/>
    <property type="evidence" value="ECO:0007669"/>
    <property type="project" value="UniProtKB-EC"/>
</dbReference>
<gene>
    <name evidence="15" type="ORF">Pcinc_017175</name>
</gene>
<comment type="catalytic activity">
    <reaction evidence="10">
        <text>serotonin + (9Z)-octadecenoyl-CoA = N-(9Z-octadecenoyl)-serotonin + CoA + H(+)</text>
        <dbReference type="Rhea" id="RHEA:51392"/>
        <dbReference type="ChEBI" id="CHEBI:15378"/>
        <dbReference type="ChEBI" id="CHEBI:57287"/>
        <dbReference type="ChEBI" id="CHEBI:57387"/>
        <dbReference type="ChEBI" id="CHEBI:134064"/>
        <dbReference type="ChEBI" id="CHEBI:350546"/>
    </reaction>
    <physiologicalReaction direction="left-to-right" evidence="10">
        <dbReference type="Rhea" id="RHEA:51393"/>
    </physiologicalReaction>
</comment>
<keyword evidence="1" id="KW-0808">Transferase</keyword>
<comment type="catalytic activity">
    <reaction evidence="11">
        <text>serotonin + hexadecanoyl-CoA = N-hexadecanoyl-serotonin + CoA + H(+)</text>
        <dbReference type="Rhea" id="RHEA:51384"/>
        <dbReference type="ChEBI" id="CHEBI:15378"/>
        <dbReference type="ChEBI" id="CHEBI:57287"/>
        <dbReference type="ChEBI" id="CHEBI:57379"/>
        <dbReference type="ChEBI" id="CHEBI:134059"/>
        <dbReference type="ChEBI" id="CHEBI:350546"/>
    </reaction>
    <physiologicalReaction direction="left-to-right" evidence="11">
        <dbReference type="Rhea" id="RHEA:51385"/>
    </physiologicalReaction>
</comment>
<evidence type="ECO:0000256" key="2">
    <source>
        <dbReference type="ARBA" id="ARBA00023315"/>
    </source>
</evidence>
<evidence type="ECO:0000256" key="7">
    <source>
        <dbReference type="ARBA" id="ARBA00050849"/>
    </source>
</evidence>
<evidence type="ECO:0000256" key="13">
    <source>
        <dbReference type="ARBA" id="ARBA00052491"/>
    </source>
</evidence>
<comment type="catalytic activity">
    <reaction evidence="9">
        <text>dopamine + acetyl-CoA = N-acetyldopamine + CoA + H(+)</text>
        <dbReference type="Rhea" id="RHEA:51388"/>
        <dbReference type="ChEBI" id="CHEBI:15378"/>
        <dbReference type="ChEBI" id="CHEBI:57287"/>
        <dbReference type="ChEBI" id="CHEBI:57288"/>
        <dbReference type="ChEBI" id="CHEBI:59905"/>
        <dbReference type="ChEBI" id="CHEBI:125678"/>
    </reaction>
    <physiologicalReaction direction="left-to-right" evidence="9">
        <dbReference type="Rhea" id="RHEA:51389"/>
    </physiologicalReaction>
</comment>
<sequence length="321" mass="35342">MSAPLGAAPRRKEGEGEGGSEAGSEAGNLATTTSSQQGEQEPLAQALDDQPMIEPEEPELPSEPELPPDVLYKHDDTIVFKILTQEYSDEAVDLLCNHFFRDEPLGKALYLESPREVDHWLSKVIPHMIGDGVSVMALDEAADGRMVGVAINSIKRRGEAPGPDGLMAWVDPQKDPKMFKIASFLSNLVNDIDFFTQYNVEKIFNYELLNVDKQYGGRGIASMLVQQCSNVARAQEFSCLVVETTGIFSAKIFGRHNFKTIKEVQYSQYRQNGRILFPNTGIHTSARVSVKILEPLESNSTTNTTKTITTTNATSPPPPHS</sequence>
<evidence type="ECO:0000256" key="10">
    <source>
        <dbReference type="ARBA" id="ARBA00051823"/>
    </source>
</evidence>
<evidence type="ECO:0000256" key="9">
    <source>
        <dbReference type="ARBA" id="ARBA00051711"/>
    </source>
</evidence>
<feature type="region of interest" description="Disordered" evidence="14">
    <location>
        <begin position="1"/>
        <end position="70"/>
    </location>
</feature>
<feature type="compositionally biased region" description="Low complexity" evidence="14">
    <location>
        <begin position="301"/>
        <end position="314"/>
    </location>
</feature>
<evidence type="ECO:0000256" key="4">
    <source>
        <dbReference type="ARBA" id="ARBA00038182"/>
    </source>
</evidence>
<evidence type="ECO:0000256" key="5">
    <source>
        <dbReference type="ARBA" id="ARBA00039114"/>
    </source>
</evidence>
<feature type="compositionally biased region" description="Polar residues" evidence="14">
    <location>
        <begin position="29"/>
        <end position="39"/>
    </location>
</feature>
<evidence type="ECO:0000256" key="3">
    <source>
        <dbReference type="ARBA" id="ARBA00037926"/>
    </source>
</evidence>
<accession>A0AAE1FQQ4</accession>
<dbReference type="Proteomes" id="UP001286313">
    <property type="component" value="Unassembled WGS sequence"/>
</dbReference>
<dbReference type="Gene3D" id="3.40.630.30">
    <property type="match status" value="1"/>
</dbReference>
<comment type="caution">
    <text evidence="15">The sequence shown here is derived from an EMBL/GenBank/DDBJ whole genome shotgun (WGS) entry which is preliminary data.</text>
</comment>
<dbReference type="PANTHER" id="PTHR20905:SF1">
    <property type="entry name" value="AT07410P-RELATED"/>
    <property type="match status" value="1"/>
</dbReference>
<evidence type="ECO:0000313" key="15">
    <source>
        <dbReference type="EMBL" id="KAK3878179.1"/>
    </source>
</evidence>
<protein>
    <recommendedName>
        <fullName evidence="5">aralkylamine N-acetyltransferase</fullName>
        <ecNumber evidence="5">2.3.1.87</ecNumber>
    </recommendedName>
</protein>
<reference evidence="15" key="1">
    <citation type="submission" date="2023-10" db="EMBL/GenBank/DDBJ databases">
        <title>Genome assemblies of two species of porcelain crab, Petrolisthes cinctipes and Petrolisthes manimaculis (Anomura: Porcellanidae).</title>
        <authorList>
            <person name="Angst P."/>
        </authorList>
    </citation>
    <scope>NUCLEOTIDE SEQUENCE</scope>
    <source>
        <strain evidence="15">PB745_01</strain>
        <tissue evidence="15">Gill</tissue>
    </source>
</reference>
<evidence type="ECO:0000313" key="16">
    <source>
        <dbReference type="Proteomes" id="UP001286313"/>
    </source>
</evidence>
<dbReference type="InterPro" id="IPR016181">
    <property type="entry name" value="Acyl_CoA_acyltransferase"/>
</dbReference>
<comment type="catalytic activity">
    <reaction evidence="12">
        <text>dopamine + hexadecanoyl-CoA = N-hexadecanoyl-dopamine + CoA + H(+)</text>
        <dbReference type="Rhea" id="RHEA:51376"/>
        <dbReference type="ChEBI" id="CHEBI:15378"/>
        <dbReference type="ChEBI" id="CHEBI:57287"/>
        <dbReference type="ChEBI" id="CHEBI:57379"/>
        <dbReference type="ChEBI" id="CHEBI:59905"/>
        <dbReference type="ChEBI" id="CHEBI:134058"/>
    </reaction>
    <physiologicalReaction direction="left-to-right" evidence="12">
        <dbReference type="Rhea" id="RHEA:51377"/>
    </physiologicalReaction>
</comment>
<evidence type="ECO:0000256" key="6">
    <source>
        <dbReference type="ARBA" id="ARBA00050189"/>
    </source>
</evidence>
<keyword evidence="2" id="KW-0012">Acyltransferase</keyword>
<dbReference type="EC" id="2.3.1.87" evidence="5"/>